<dbReference type="PANTHER" id="PTHR33710:SF64">
    <property type="entry name" value="ENDONUCLEASE_EXONUCLEASE_PHOSPHATASE DOMAIN-CONTAINING PROTEIN"/>
    <property type="match status" value="1"/>
</dbReference>
<dbReference type="Gene3D" id="3.60.10.10">
    <property type="entry name" value="Endonuclease/exonuclease/phosphatase"/>
    <property type="match status" value="1"/>
</dbReference>
<name>A0AAV3Q8X3_LITER</name>
<sequence length="308" mass="34140">MATSLVDASSSGSFYTWTNGSLWSKLDRVLMNSVWSDRGLMCSAEFLPMEPTSDHCPVLATVVSQLHRGSRSFKFYNMWLKHPSFAEVRDSVWGAEIRGTASREDLFSAESEGDRSTKYFHTMVNKNKQMNSISYLVREDGTRTTSKGEVATLLVDFFTRLMGTAYPSSPIDLDVLRAGPLVGLDFQTSLAAPVSDEEIRWALFDMGDERAPGPDGFTAAFFKANWDTVREDVVGFQEGTFPVWGLRVFDFVPIPFLLLSCLRSVHSVLPFYGGSKKAKVSFADICAPNDEGGPWSQGYSDLEFSSSG</sequence>
<keyword evidence="2" id="KW-1185">Reference proteome</keyword>
<dbReference type="AlphaFoldDB" id="A0AAV3Q8X3"/>
<proteinExistence type="predicted"/>
<dbReference type="SUPFAM" id="SSF56219">
    <property type="entry name" value="DNase I-like"/>
    <property type="match status" value="1"/>
</dbReference>
<dbReference type="Proteomes" id="UP001454036">
    <property type="component" value="Unassembled WGS sequence"/>
</dbReference>
<dbReference type="PANTHER" id="PTHR33710">
    <property type="entry name" value="BNAC02G09200D PROTEIN"/>
    <property type="match status" value="1"/>
</dbReference>
<comment type="caution">
    <text evidence="1">The sequence shown here is derived from an EMBL/GenBank/DDBJ whole genome shotgun (WGS) entry which is preliminary data.</text>
</comment>
<accession>A0AAV3Q8X3</accession>
<dbReference type="InterPro" id="IPR036691">
    <property type="entry name" value="Endo/exonu/phosph_ase_sf"/>
</dbReference>
<evidence type="ECO:0000313" key="2">
    <source>
        <dbReference type="Proteomes" id="UP001454036"/>
    </source>
</evidence>
<dbReference type="EMBL" id="BAABME010003909">
    <property type="protein sequence ID" value="GAA0160519.1"/>
    <property type="molecule type" value="Genomic_DNA"/>
</dbReference>
<evidence type="ECO:0000313" key="1">
    <source>
        <dbReference type="EMBL" id="GAA0160519.1"/>
    </source>
</evidence>
<evidence type="ECO:0008006" key="3">
    <source>
        <dbReference type="Google" id="ProtNLM"/>
    </source>
</evidence>
<gene>
    <name evidence="1" type="ORF">LIER_17058</name>
</gene>
<protein>
    <recommendedName>
        <fullName evidence="3">Endonuclease/exonuclease/phosphatase domain-containing protein</fullName>
    </recommendedName>
</protein>
<organism evidence="1 2">
    <name type="scientific">Lithospermum erythrorhizon</name>
    <name type="common">Purple gromwell</name>
    <name type="synonym">Lithospermum officinale var. erythrorhizon</name>
    <dbReference type="NCBI Taxonomy" id="34254"/>
    <lineage>
        <taxon>Eukaryota</taxon>
        <taxon>Viridiplantae</taxon>
        <taxon>Streptophyta</taxon>
        <taxon>Embryophyta</taxon>
        <taxon>Tracheophyta</taxon>
        <taxon>Spermatophyta</taxon>
        <taxon>Magnoliopsida</taxon>
        <taxon>eudicotyledons</taxon>
        <taxon>Gunneridae</taxon>
        <taxon>Pentapetalae</taxon>
        <taxon>asterids</taxon>
        <taxon>lamiids</taxon>
        <taxon>Boraginales</taxon>
        <taxon>Boraginaceae</taxon>
        <taxon>Boraginoideae</taxon>
        <taxon>Lithospermeae</taxon>
        <taxon>Lithospermum</taxon>
    </lineage>
</organism>
<reference evidence="1 2" key="1">
    <citation type="submission" date="2024-01" db="EMBL/GenBank/DDBJ databases">
        <title>The complete chloroplast genome sequence of Lithospermum erythrorhizon: insights into the phylogenetic relationship among Boraginaceae species and the maternal lineages of purple gromwells.</title>
        <authorList>
            <person name="Okada T."/>
            <person name="Watanabe K."/>
        </authorList>
    </citation>
    <scope>NUCLEOTIDE SEQUENCE [LARGE SCALE GENOMIC DNA]</scope>
</reference>